<dbReference type="InterPro" id="IPR050477">
    <property type="entry name" value="GrpII_AminoAcid_Decarb"/>
</dbReference>
<gene>
    <name evidence="7" type="ORF">CGU03_15700</name>
</gene>
<dbReference type="Pfam" id="PF00282">
    <property type="entry name" value="Pyridoxal_deC"/>
    <property type="match status" value="1"/>
</dbReference>
<evidence type="ECO:0000313" key="8">
    <source>
        <dbReference type="Proteomes" id="UP000216173"/>
    </source>
</evidence>
<evidence type="ECO:0000256" key="6">
    <source>
        <dbReference type="RuleBase" id="RU000382"/>
    </source>
</evidence>
<organism evidence="7 8">
    <name type="scientific">Vibrio metoecus</name>
    <dbReference type="NCBI Taxonomy" id="1481663"/>
    <lineage>
        <taxon>Bacteria</taxon>
        <taxon>Pseudomonadati</taxon>
        <taxon>Pseudomonadota</taxon>
        <taxon>Gammaproteobacteria</taxon>
        <taxon>Vibrionales</taxon>
        <taxon>Vibrionaceae</taxon>
        <taxon>Vibrio</taxon>
    </lineage>
</organism>
<dbReference type="Gene3D" id="3.40.640.10">
    <property type="entry name" value="Type I PLP-dependent aspartate aminotransferase-like (Major domain)"/>
    <property type="match status" value="1"/>
</dbReference>
<dbReference type="PANTHER" id="PTHR42735">
    <property type="match status" value="1"/>
</dbReference>
<dbReference type="SUPFAM" id="SSF53383">
    <property type="entry name" value="PLP-dependent transferases"/>
    <property type="match status" value="1"/>
</dbReference>
<keyword evidence="7" id="KW-0808">Transferase</keyword>
<feature type="modified residue" description="N6-(pyridoxal phosphate)lysine" evidence="5">
    <location>
        <position position="351"/>
    </location>
</feature>
<dbReference type="GO" id="GO:0008117">
    <property type="term" value="F:sphinganine-1-phosphate aldolase activity"/>
    <property type="evidence" value="ECO:0007669"/>
    <property type="project" value="TreeGrafter"/>
</dbReference>
<evidence type="ECO:0000256" key="5">
    <source>
        <dbReference type="PIRSR" id="PIRSR602129-50"/>
    </source>
</evidence>
<evidence type="ECO:0000256" key="2">
    <source>
        <dbReference type="ARBA" id="ARBA00022898"/>
    </source>
</evidence>
<keyword evidence="7" id="KW-0032">Aminotransferase</keyword>
<name>A0A271VNC5_VIBMT</name>
<protein>
    <submittedName>
        <fullName evidence="7">Aspartate aminotransferase family protein</fullName>
    </submittedName>
</protein>
<keyword evidence="3 6" id="KW-0456">Lyase</keyword>
<dbReference type="Proteomes" id="UP000216173">
    <property type="component" value="Unassembled WGS sequence"/>
</dbReference>
<dbReference type="GO" id="GO:0019752">
    <property type="term" value="P:carboxylic acid metabolic process"/>
    <property type="evidence" value="ECO:0007669"/>
    <property type="project" value="InterPro"/>
</dbReference>
<evidence type="ECO:0000313" key="7">
    <source>
        <dbReference type="EMBL" id="PAR19668.1"/>
    </source>
</evidence>
<comment type="cofactor">
    <cofactor evidence="1 5 6">
        <name>pyridoxal 5'-phosphate</name>
        <dbReference type="ChEBI" id="CHEBI:597326"/>
    </cofactor>
</comment>
<evidence type="ECO:0000256" key="3">
    <source>
        <dbReference type="ARBA" id="ARBA00023239"/>
    </source>
</evidence>
<dbReference type="GO" id="GO:0008483">
    <property type="term" value="F:transaminase activity"/>
    <property type="evidence" value="ECO:0007669"/>
    <property type="project" value="UniProtKB-KW"/>
</dbReference>
<dbReference type="RefSeq" id="WP_055044806.1">
    <property type="nucleotide sequence ID" value="NZ_LBGR01000017.1"/>
</dbReference>
<comment type="caution">
    <text evidence="7">The sequence shown here is derived from an EMBL/GenBank/DDBJ whole genome shotgun (WGS) entry which is preliminary data.</text>
</comment>
<comment type="similarity">
    <text evidence="4">Belongs to the group II decarboxylase family. Sphingosine-1-phosphate lyase subfamily.</text>
</comment>
<dbReference type="GO" id="GO:0016020">
    <property type="term" value="C:membrane"/>
    <property type="evidence" value="ECO:0007669"/>
    <property type="project" value="GOC"/>
</dbReference>
<evidence type="ECO:0000256" key="4">
    <source>
        <dbReference type="ARBA" id="ARBA00038302"/>
    </source>
</evidence>
<reference evidence="8" key="1">
    <citation type="submission" date="2017-07" db="EMBL/GenBank/DDBJ databases">
        <authorList>
            <person name="Boucher Y."/>
            <person name="Orata F.D."/>
        </authorList>
    </citation>
    <scope>NUCLEOTIDE SEQUENCE [LARGE SCALE GENOMIC DNA]</scope>
    <source>
        <strain evidence="8">OYP9E10</strain>
    </source>
</reference>
<sequence length="557" mass="63351">MSHALSDRWLALQANQLHPRFEQHYCAVKAKFFSRDPELWPLYRSLEIQPLLHSRRETPAVNHHLLKLLTTRDEVPRFSRYQGKPFDDVALYAAQHSKNWDDPRSVENVISTPCDPAIHGGLLAMIANPNLVYGEYAGMAAELEKLVVRQIASLVGYSTEQATGIFTQGGTFCNLYGYLLGLRKVIPETISKGIATRAFKMLNSEAGHYSNMTNLALLGVDVQSQVIRVRVTDNNEMDLNDLHRQLSQCFEQQQLVPTIMLTFGTTDTFALDDVKAVYDLRESLCHQYAVSRRPHIHVDAAVGWPLLFFASYDVQRNPLAINPATLAALTEWLPKIRALQWADSFTVDFQKWGYVPYTSSLVMVKNSHDMQSLKSDPSYFSYFESTRQQETHLQATIECSRSAVGVFAAYSALQMMGIEGYQVILAHGLQNASYLRAQLATLPHCKLIAEQNHGPSVAFRLYPPNVKSAREAFVLEMDLSQHPDYVEKLVTHTLYHRHHFLERKGKSLNSNWVESLTRTHYDRDGRCLHLPGEKVVLMNPHTTRTHLDAFMNDISHR</sequence>
<dbReference type="EMBL" id="NMSH01000032">
    <property type="protein sequence ID" value="PAR19668.1"/>
    <property type="molecule type" value="Genomic_DNA"/>
</dbReference>
<evidence type="ECO:0000256" key="1">
    <source>
        <dbReference type="ARBA" id="ARBA00001933"/>
    </source>
</evidence>
<dbReference type="InterPro" id="IPR015421">
    <property type="entry name" value="PyrdxlP-dep_Trfase_major"/>
</dbReference>
<dbReference type="InterPro" id="IPR002129">
    <property type="entry name" value="PyrdxlP-dep_de-COase"/>
</dbReference>
<accession>A0A271VNC5</accession>
<dbReference type="AlphaFoldDB" id="A0A271VNC5"/>
<keyword evidence="2 5" id="KW-0663">Pyridoxal phosphate</keyword>
<dbReference type="GO" id="GO:0030149">
    <property type="term" value="P:sphingolipid catabolic process"/>
    <property type="evidence" value="ECO:0007669"/>
    <property type="project" value="TreeGrafter"/>
</dbReference>
<dbReference type="InterPro" id="IPR015424">
    <property type="entry name" value="PyrdxlP-dep_Trfase"/>
</dbReference>
<dbReference type="Gene3D" id="3.90.1150.10">
    <property type="entry name" value="Aspartate Aminotransferase, domain 1"/>
    <property type="match status" value="1"/>
</dbReference>
<proteinExistence type="inferred from homology"/>
<dbReference type="InterPro" id="IPR015422">
    <property type="entry name" value="PyrdxlP-dep_Trfase_small"/>
</dbReference>
<dbReference type="PANTHER" id="PTHR42735:SF6">
    <property type="entry name" value="SPHINGOSINE-1-PHOSPHATE LYASE 1"/>
    <property type="match status" value="1"/>
</dbReference>
<dbReference type="GO" id="GO:0030170">
    <property type="term" value="F:pyridoxal phosphate binding"/>
    <property type="evidence" value="ECO:0007669"/>
    <property type="project" value="InterPro"/>
</dbReference>